<evidence type="ECO:0000256" key="1">
    <source>
        <dbReference type="SAM" id="MobiDB-lite"/>
    </source>
</evidence>
<feature type="transmembrane region" description="Helical" evidence="2">
    <location>
        <begin position="183"/>
        <end position="206"/>
    </location>
</feature>
<feature type="region of interest" description="Disordered" evidence="1">
    <location>
        <begin position="1"/>
        <end position="39"/>
    </location>
</feature>
<keyword evidence="2" id="KW-0812">Transmembrane</keyword>
<dbReference type="EMBL" id="JADGJQ010000001">
    <property type="protein sequence ID" value="KAJ3185668.1"/>
    <property type="molecule type" value="Genomic_DNA"/>
</dbReference>
<gene>
    <name evidence="3" type="ORF">HDU87_000292</name>
</gene>
<feature type="transmembrane region" description="Helical" evidence="2">
    <location>
        <begin position="155"/>
        <end position="177"/>
    </location>
</feature>
<evidence type="ECO:0000256" key="2">
    <source>
        <dbReference type="SAM" id="Phobius"/>
    </source>
</evidence>
<feature type="compositionally biased region" description="Low complexity" evidence="1">
    <location>
        <begin position="17"/>
        <end position="31"/>
    </location>
</feature>
<feature type="transmembrane region" description="Helical" evidence="2">
    <location>
        <begin position="218"/>
        <end position="242"/>
    </location>
</feature>
<proteinExistence type="predicted"/>
<feature type="transmembrane region" description="Helical" evidence="2">
    <location>
        <begin position="86"/>
        <end position="104"/>
    </location>
</feature>
<feature type="transmembrane region" description="Helical" evidence="2">
    <location>
        <begin position="258"/>
        <end position="277"/>
    </location>
</feature>
<evidence type="ECO:0000313" key="4">
    <source>
        <dbReference type="Proteomes" id="UP001212152"/>
    </source>
</evidence>
<feature type="transmembrane region" description="Helical" evidence="2">
    <location>
        <begin position="47"/>
        <end position="66"/>
    </location>
</feature>
<protein>
    <recommendedName>
        <fullName evidence="5">Integral membrane protein</fullName>
    </recommendedName>
</protein>
<keyword evidence="2" id="KW-0472">Membrane</keyword>
<keyword evidence="4" id="KW-1185">Reference proteome</keyword>
<feature type="compositionally biased region" description="Polar residues" evidence="1">
    <location>
        <begin position="1"/>
        <end position="16"/>
    </location>
</feature>
<name>A0AAD5XRM7_9FUNG</name>
<keyword evidence="2" id="KW-1133">Transmembrane helix</keyword>
<sequence length="279" mass="30453">MTRSPKSSSDTANVLPTTSSTHTLSHSAATLPPRTHRKTRHHLAKPWNNLSLHVAILFTLGSIAWVYNGVETEFPRSDRADTKAMWGAFAGGWLFQLGAIVTLIEASNTAHEAPTDDPKTLAVIRKAGTRREETYLTLEHWFHPGQRSTGWTASAVQLAAASIFTVSVVTGIPFEIYGMSRPLAIVIFWLPQVLGGSGFVIASLIYMKEVGFAKLNAIGWWVAFWNLIGAAGFLLCGLFGIWDWDTSSWAESASSVNNFYGGIAFLIGSILQTIEVLNT</sequence>
<accession>A0AAD5XRM7</accession>
<organism evidence="3 4">
    <name type="scientific">Geranomyces variabilis</name>
    <dbReference type="NCBI Taxonomy" id="109894"/>
    <lineage>
        <taxon>Eukaryota</taxon>
        <taxon>Fungi</taxon>
        <taxon>Fungi incertae sedis</taxon>
        <taxon>Chytridiomycota</taxon>
        <taxon>Chytridiomycota incertae sedis</taxon>
        <taxon>Chytridiomycetes</taxon>
        <taxon>Spizellomycetales</taxon>
        <taxon>Powellomycetaceae</taxon>
        <taxon>Geranomyces</taxon>
    </lineage>
</organism>
<evidence type="ECO:0000313" key="3">
    <source>
        <dbReference type="EMBL" id="KAJ3185668.1"/>
    </source>
</evidence>
<evidence type="ECO:0008006" key="5">
    <source>
        <dbReference type="Google" id="ProtNLM"/>
    </source>
</evidence>
<dbReference type="AlphaFoldDB" id="A0AAD5XRM7"/>
<reference evidence="3" key="1">
    <citation type="submission" date="2020-05" db="EMBL/GenBank/DDBJ databases">
        <title>Phylogenomic resolution of chytrid fungi.</title>
        <authorList>
            <person name="Stajich J.E."/>
            <person name="Amses K."/>
            <person name="Simmons R."/>
            <person name="Seto K."/>
            <person name="Myers J."/>
            <person name="Bonds A."/>
            <person name="Quandt C.A."/>
            <person name="Barry K."/>
            <person name="Liu P."/>
            <person name="Grigoriev I."/>
            <person name="Longcore J.E."/>
            <person name="James T.Y."/>
        </authorList>
    </citation>
    <scope>NUCLEOTIDE SEQUENCE</scope>
    <source>
        <strain evidence="3">JEL0379</strain>
    </source>
</reference>
<comment type="caution">
    <text evidence="3">The sequence shown here is derived from an EMBL/GenBank/DDBJ whole genome shotgun (WGS) entry which is preliminary data.</text>
</comment>
<dbReference type="Proteomes" id="UP001212152">
    <property type="component" value="Unassembled WGS sequence"/>
</dbReference>